<proteinExistence type="predicted"/>
<dbReference type="Proteomes" id="UP001626549">
    <property type="component" value="Chromosome"/>
</dbReference>
<sequence>MTQHEYVFVAISIILGLAITRLLGHMGGLIRAHKRIKFHWATVLWAVSIMLLTLQMWWVGWALRDLAEWTIVDFLFLVAGTIFIYGAAELALPVEDYDLANDLELNFLDHSQTLGRVSAAFMVGYFAVGPYFNIRLLNNAPLPSILLAGLGALLAVGIVFKPRWFKVFSVLIAGYALAVLLLTA</sequence>
<organism evidence="2 3">
    <name type="scientific">Congregibacter brevis</name>
    <dbReference type="NCBI Taxonomy" id="3081201"/>
    <lineage>
        <taxon>Bacteria</taxon>
        <taxon>Pseudomonadati</taxon>
        <taxon>Pseudomonadota</taxon>
        <taxon>Gammaproteobacteria</taxon>
        <taxon>Cellvibrionales</taxon>
        <taxon>Halieaceae</taxon>
        <taxon>Congregibacter</taxon>
    </lineage>
</organism>
<name>A0ABZ0I7I5_9GAMM</name>
<keyword evidence="3" id="KW-1185">Reference proteome</keyword>
<feature type="transmembrane region" description="Helical" evidence="1">
    <location>
        <begin position="36"/>
        <end position="59"/>
    </location>
</feature>
<feature type="transmembrane region" description="Helical" evidence="1">
    <location>
        <begin position="113"/>
        <end position="134"/>
    </location>
</feature>
<dbReference type="RefSeq" id="WP_407326167.1">
    <property type="nucleotide sequence ID" value="NZ_CP136865.1"/>
</dbReference>
<keyword evidence="1" id="KW-0812">Transmembrane</keyword>
<reference evidence="2 3" key="1">
    <citation type="submission" date="2023-10" db="EMBL/GenBank/DDBJ databases">
        <title>Two novel species belonging to the OM43/NOR5 clade.</title>
        <authorList>
            <person name="Park M."/>
        </authorList>
    </citation>
    <scope>NUCLEOTIDE SEQUENCE [LARGE SCALE GENOMIC DNA]</scope>
    <source>
        <strain evidence="2 3">IMCC45268</strain>
    </source>
</reference>
<feature type="transmembrane region" description="Helical" evidence="1">
    <location>
        <begin position="6"/>
        <end position="24"/>
    </location>
</feature>
<evidence type="ECO:0000313" key="3">
    <source>
        <dbReference type="Proteomes" id="UP001626549"/>
    </source>
</evidence>
<evidence type="ECO:0000256" key="1">
    <source>
        <dbReference type="SAM" id="Phobius"/>
    </source>
</evidence>
<gene>
    <name evidence="2" type="ORF">R0137_09380</name>
</gene>
<evidence type="ECO:0000313" key="2">
    <source>
        <dbReference type="EMBL" id="WOJ95469.1"/>
    </source>
</evidence>
<dbReference type="EMBL" id="CP136865">
    <property type="protein sequence ID" value="WOJ95469.1"/>
    <property type="molecule type" value="Genomic_DNA"/>
</dbReference>
<feature type="transmembrane region" description="Helical" evidence="1">
    <location>
        <begin position="140"/>
        <end position="160"/>
    </location>
</feature>
<feature type="transmembrane region" description="Helical" evidence="1">
    <location>
        <begin position="71"/>
        <end position="92"/>
    </location>
</feature>
<keyword evidence="1" id="KW-0472">Membrane</keyword>
<accession>A0ABZ0I7I5</accession>
<feature type="transmembrane region" description="Helical" evidence="1">
    <location>
        <begin position="167"/>
        <end position="183"/>
    </location>
</feature>
<keyword evidence="1" id="KW-1133">Transmembrane helix</keyword>
<protein>
    <submittedName>
        <fullName evidence="2">Uncharacterized protein</fullName>
    </submittedName>
</protein>